<comment type="caution">
    <text evidence="1">The sequence shown here is derived from an EMBL/GenBank/DDBJ whole genome shotgun (WGS) entry which is preliminary data.</text>
</comment>
<gene>
    <name evidence="1" type="ORF">ROHU_008790</name>
</gene>
<reference evidence="1 2" key="1">
    <citation type="submission" date="2018-03" db="EMBL/GenBank/DDBJ databases">
        <title>Draft genome sequence of Rohu Carp (Labeo rohita).</title>
        <authorList>
            <person name="Das P."/>
            <person name="Kushwaha B."/>
            <person name="Joshi C.G."/>
            <person name="Kumar D."/>
            <person name="Nagpure N.S."/>
            <person name="Sahoo L."/>
            <person name="Das S.P."/>
            <person name="Bit A."/>
            <person name="Patnaik S."/>
            <person name="Meher P.K."/>
            <person name="Jayasankar P."/>
            <person name="Koringa P.G."/>
            <person name="Patel N.V."/>
            <person name="Hinsu A.T."/>
            <person name="Kumar R."/>
            <person name="Pandey M."/>
            <person name="Agarwal S."/>
            <person name="Srivastava S."/>
            <person name="Singh M."/>
            <person name="Iquebal M.A."/>
            <person name="Jaiswal S."/>
            <person name="Angadi U.B."/>
            <person name="Kumar N."/>
            <person name="Raza M."/>
            <person name="Shah T.M."/>
            <person name="Rai A."/>
            <person name="Jena J.K."/>
        </authorList>
    </citation>
    <scope>NUCLEOTIDE SEQUENCE [LARGE SCALE GENOMIC DNA]</scope>
    <source>
        <strain evidence="1">DASCIFA01</strain>
        <tissue evidence="1">Testis</tissue>
    </source>
</reference>
<protein>
    <submittedName>
        <fullName evidence="1">Uncharacterized protein</fullName>
    </submittedName>
</protein>
<dbReference type="EMBL" id="QBIY01012856">
    <property type="protein sequence ID" value="RXN15297.1"/>
    <property type="molecule type" value="Genomic_DNA"/>
</dbReference>
<evidence type="ECO:0000313" key="2">
    <source>
        <dbReference type="Proteomes" id="UP000290572"/>
    </source>
</evidence>
<dbReference type="AlphaFoldDB" id="A0A498ME46"/>
<name>A0A498ME46_LABRO</name>
<evidence type="ECO:0000313" key="1">
    <source>
        <dbReference type="EMBL" id="RXN15297.1"/>
    </source>
</evidence>
<keyword evidence="2" id="KW-1185">Reference proteome</keyword>
<dbReference type="Proteomes" id="UP000290572">
    <property type="component" value="Unassembled WGS sequence"/>
</dbReference>
<organism evidence="1 2">
    <name type="scientific">Labeo rohita</name>
    <name type="common">Indian major carp</name>
    <name type="synonym">Cyprinus rohita</name>
    <dbReference type="NCBI Taxonomy" id="84645"/>
    <lineage>
        <taxon>Eukaryota</taxon>
        <taxon>Metazoa</taxon>
        <taxon>Chordata</taxon>
        <taxon>Craniata</taxon>
        <taxon>Vertebrata</taxon>
        <taxon>Euteleostomi</taxon>
        <taxon>Actinopterygii</taxon>
        <taxon>Neopterygii</taxon>
        <taxon>Teleostei</taxon>
        <taxon>Ostariophysi</taxon>
        <taxon>Cypriniformes</taxon>
        <taxon>Cyprinidae</taxon>
        <taxon>Labeoninae</taxon>
        <taxon>Labeonini</taxon>
        <taxon>Labeo</taxon>
    </lineage>
</organism>
<accession>A0A498ME46</accession>
<sequence length="260" mass="29957">MFLLLLHLITEEGVNEGSFMLPDDTSIAALIPRTPPKFLAFSTVKQWNRRPYYKQWICFKHFYMTVIETFGQENAKTSKIANFGIVSIPSECWKLHKITQLFVSRILPFKSKRVCSHSLLVYDRQQLIDIYHIMPKPLGVSANLRNFEFYSPPMQSHSLDYLRERALGVPRKRRRRRRGKRSGVAVRLKSTWASGSTIAPLLDTRSKAACRLHISWGSARWFVDLLGHSGFAYQDYLLEFPKASSQESESLQVALTSQSI</sequence>
<proteinExistence type="predicted"/>